<dbReference type="EMBL" id="FOIR01000003">
    <property type="protein sequence ID" value="SEW37472.1"/>
    <property type="molecule type" value="Genomic_DNA"/>
</dbReference>
<dbReference type="PROSITE" id="PS51365">
    <property type="entry name" value="RENAL_DIPEPTIDASE_2"/>
    <property type="match status" value="1"/>
</dbReference>
<reference evidence="2" key="1">
    <citation type="submission" date="2016-10" db="EMBL/GenBank/DDBJ databases">
        <authorList>
            <person name="Varghese N."/>
            <person name="Submissions S."/>
        </authorList>
    </citation>
    <scope>NUCLEOTIDE SEQUENCE [LARGE SCALE GENOMIC DNA]</scope>
    <source>
        <strain evidence="2">CGMCC 1.12402</strain>
    </source>
</reference>
<sequence length="349" mass="38202">MLNRKNFLKRAGLLSGAVITSPLWPFFTQQSIANTIIDLHAHPGLFFRKDMDMYPGDQALNQRLADIKNTGVKVVFMSLVADSPLLVRTPTGIEVKGSFAKGDGWTEFQKQLKFFNDLIITQGFSVINSYRAIDTTTTKILLTCEGGDFLDGDVNNIEKAYNSGLRSIQLVHYAQNNLGDLQTQPAVYNGLSNFGKSVTKRMNELGMVIDVAHASFKTVADVAEITTAPIILSHSILKAEADRPIAIRAITPDHAKLVAQTGGVIGAWPSGFSFNIEDFANNTMRLIDLVGVEHVGLGTDMDANFKPVITSYSEIKTWAELLESKGLSKTEVNKILGGNAQRVLKQVLD</sequence>
<evidence type="ECO:0000313" key="2">
    <source>
        <dbReference type="Proteomes" id="UP000199437"/>
    </source>
</evidence>
<proteinExistence type="predicted"/>
<name>A0A1I0R9L0_9BACT</name>
<dbReference type="Gene3D" id="3.20.20.140">
    <property type="entry name" value="Metal-dependent hydrolases"/>
    <property type="match status" value="1"/>
</dbReference>
<dbReference type="Pfam" id="PF01244">
    <property type="entry name" value="Peptidase_M19"/>
    <property type="match status" value="1"/>
</dbReference>
<accession>A0A1I0R9L0</accession>
<evidence type="ECO:0000313" key="1">
    <source>
        <dbReference type="EMBL" id="SEW37472.1"/>
    </source>
</evidence>
<dbReference type="PANTHER" id="PTHR10443">
    <property type="entry name" value="MICROSOMAL DIPEPTIDASE"/>
    <property type="match status" value="1"/>
</dbReference>
<dbReference type="RefSeq" id="WP_162844595.1">
    <property type="nucleotide sequence ID" value="NZ_FOIR01000003.1"/>
</dbReference>
<dbReference type="GO" id="GO:0006508">
    <property type="term" value="P:proteolysis"/>
    <property type="evidence" value="ECO:0007669"/>
    <property type="project" value="InterPro"/>
</dbReference>
<keyword evidence="2" id="KW-1185">Reference proteome</keyword>
<dbReference type="SUPFAM" id="SSF51556">
    <property type="entry name" value="Metallo-dependent hydrolases"/>
    <property type="match status" value="1"/>
</dbReference>
<dbReference type="PANTHER" id="PTHR10443:SF12">
    <property type="entry name" value="DIPEPTIDASE"/>
    <property type="match status" value="1"/>
</dbReference>
<gene>
    <name evidence="1" type="ORF">SAMN05216290_3306</name>
</gene>
<dbReference type="Proteomes" id="UP000199437">
    <property type="component" value="Unassembled WGS sequence"/>
</dbReference>
<dbReference type="GeneID" id="99987983"/>
<dbReference type="STRING" id="1267423.SAMN05216290_3306"/>
<dbReference type="GO" id="GO:0070573">
    <property type="term" value="F:metallodipeptidase activity"/>
    <property type="evidence" value="ECO:0007669"/>
    <property type="project" value="InterPro"/>
</dbReference>
<protein>
    <submittedName>
        <fullName evidence="1">Membrane dipeptidase</fullName>
    </submittedName>
</protein>
<dbReference type="InterPro" id="IPR008257">
    <property type="entry name" value="Pept_M19"/>
</dbReference>
<dbReference type="InterPro" id="IPR032466">
    <property type="entry name" value="Metal_Hydrolase"/>
</dbReference>
<dbReference type="AlphaFoldDB" id="A0A1I0R9L0"/>
<organism evidence="1 2">
    <name type="scientific">Roseivirga pacifica</name>
    <dbReference type="NCBI Taxonomy" id="1267423"/>
    <lineage>
        <taxon>Bacteria</taxon>
        <taxon>Pseudomonadati</taxon>
        <taxon>Bacteroidota</taxon>
        <taxon>Cytophagia</taxon>
        <taxon>Cytophagales</taxon>
        <taxon>Roseivirgaceae</taxon>
        <taxon>Roseivirga</taxon>
    </lineage>
</organism>